<proteinExistence type="predicted"/>
<dbReference type="Gramene" id="KFK30390">
    <property type="protein sequence ID" value="KFK30390"/>
    <property type="gene ID" value="AALP_AA7G254700"/>
</dbReference>
<reference evidence="2" key="1">
    <citation type="journal article" date="2015" name="Nat. Plants">
        <title>Genome expansion of Arabis alpina linked with retrotransposition and reduced symmetric DNA methylation.</title>
        <authorList>
            <person name="Willing E.M."/>
            <person name="Rawat V."/>
            <person name="Mandakova T."/>
            <person name="Maumus F."/>
            <person name="James G.V."/>
            <person name="Nordstroem K.J."/>
            <person name="Becker C."/>
            <person name="Warthmann N."/>
            <person name="Chica C."/>
            <person name="Szarzynska B."/>
            <person name="Zytnicki M."/>
            <person name="Albani M.C."/>
            <person name="Kiefer C."/>
            <person name="Bergonzi S."/>
            <person name="Castaings L."/>
            <person name="Mateos J.L."/>
            <person name="Berns M.C."/>
            <person name="Bujdoso N."/>
            <person name="Piofczyk T."/>
            <person name="de Lorenzo L."/>
            <person name="Barrero-Sicilia C."/>
            <person name="Mateos I."/>
            <person name="Piednoel M."/>
            <person name="Hagmann J."/>
            <person name="Chen-Min-Tao R."/>
            <person name="Iglesias-Fernandez R."/>
            <person name="Schuster S.C."/>
            <person name="Alonso-Blanco C."/>
            <person name="Roudier F."/>
            <person name="Carbonero P."/>
            <person name="Paz-Ares J."/>
            <person name="Davis S.J."/>
            <person name="Pecinka A."/>
            <person name="Quesneville H."/>
            <person name="Colot V."/>
            <person name="Lysak M.A."/>
            <person name="Weigel D."/>
            <person name="Coupland G."/>
            <person name="Schneeberger K."/>
        </authorList>
    </citation>
    <scope>NUCLEOTIDE SEQUENCE [LARGE SCALE GENOMIC DNA]</scope>
    <source>
        <strain evidence="2">cv. Pajares</strain>
    </source>
</reference>
<protein>
    <submittedName>
        <fullName evidence="1">Uncharacterized protein</fullName>
    </submittedName>
</protein>
<evidence type="ECO:0000313" key="1">
    <source>
        <dbReference type="EMBL" id="KFK30390.1"/>
    </source>
</evidence>
<gene>
    <name evidence="1" type="ordered locus">AALP_Aa7g254700</name>
</gene>
<organism evidence="1 2">
    <name type="scientific">Arabis alpina</name>
    <name type="common">Alpine rock-cress</name>
    <dbReference type="NCBI Taxonomy" id="50452"/>
    <lineage>
        <taxon>Eukaryota</taxon>
        <taxon>Viridiplantae</taxon>
        <taxon>Streptophyta</taxon>
        <taxon>Embryophyta</taxon>
        <taxon>Tracheophyta</taxon>
        <taxon>Spermatophyta</taxon>
        <taxon>Magnoliopsida</taxon>
        <taxon>eudicotyledons</taxon>
        <taxon>Gunneridae</taxon>
        <taxon>Pentapetalae</taxon>
        <taxon>rosids</taxon>
        <taxon>malvids</taxon>
        <taxon>Brassicales</taxon>
        <taxon>Brassicaceae</taxon>
        <taxon>Arabideae</taxon>
        <taxon>Arabis</taxon>
    </lineage>
</organism>
<name>A0A087GKI8_ARAAL</name>
<sequence>MVSPVTTDVGADSSPLGFACVSKMGLAQVAGLVGFEWVRQFFEIISQKQAFPGLKSVFSRLRCITSTQTSSIAGMEKTFSSTSPLSNQKVTTFRHFGIAVNSLPTH</sequence>
<accession>A0A087GKI8</accession>
<evidence type="ECO:0000313" key="2">
    <source>
        <dbReference type="Proteomes" id="UP000029120"/>
    </source>
</evidence>
<dbReference type="EMBL" id="CM002875">
    <property type="protein sequence ID" value="KFK30390.1"/>
    <property type="molecule type" value="Genomic_DNA"/>
</dbReference>
<dbReference type="AlphaFoldDB" id="A0A087GKI8"/>
<keyword evidence="2" id="KW-1185">Reference proteome</keyword>
<dbReference type="Proteomes" id="UP000029120">
    <property type="component" value="Chromosome 7"/>
</dbReference>